<dbReference type="CDD" id="cd18042">
    <property type="entry name" value="DEXXQc_SETX"/>
    <property type="match status" value="1"/>
</dbReference>
<feature type="compositionally biased region" description="Basic and acidic residues" evidence="2">
    <location>
        <begin position="747"/>
        <end position="777"/>
    </location>
</feature>
<organism evidence="5 6">
    <name type="scientific">Triplophysa rosa</name>
    <name type="common">Cave loach</name>
    <dbReference type="NCBI Taxonomy" id="992332"/>
    <lineage>
        <taxon>Eukaryota</taxon>
        <taxon>Metazoa</taxon>
        <taxon>Chordata</taxon>
        <taxon>Craniata</taxon>
        <taxon>Vertebrata</taxon>
        <taxon>Euteleostomi</taxon>
        <taxon>Actinopterygii</taxon>
        <taxon>Neopterygii</taxon>
        <taxon>Teleostei</taxon>
        <taxon>Ostariophysi</taxon>
        <taxon>Cypriniformes</taxon>
        <taxon>Nemacheilidae</taxon>
        <taxon>Triplophysa</taxon>
    </lineage>
</organism>
<feature type="domain" description="DNA2/NAM7 helicase-like C-terminal" evidence="4">
    <location>
        <begin position="456"/>
        <end position="649"/>
    </location>
</feature>
<dbReference type="Gene3D" id="3.40.50.300">
    <property type="entry name" value="P-loop containing nucleotide triphosphate hydrolases"/>
    <property type="match status" value="2"/>
</dbReference>
<dbReference type="InterPro" id="IPR041677">
    <property type="entry name" value="DNA2/NAM7_AAA_11"/>
</dbReference>
<dbReference type="Proteomes" id="UP001059041">
    <property type="component" value="Linkage Group LG19"/>
</dbReference>
<dbReference type="FunFam" id="3.40.50.300:FF:000810">
    <property type="entry name" value="probable helicase senataxin"/>
    <property type="match status" value="1"/>
</dbReference>
<dbReference type="Pfam" id="PF13087">
    <property type="entry name" value="AAA_12"/>
    <property type="match status" value="1"/>
</dbReference>
<reference evidence="5" key="1">
    <citation type="submission" date="2021-02" db="EMBL/GenBank/DDBJ databases">
        <title>Comparative genomics reveals that relaxation of natural selection precedes convergent phenotypic evolution of cavefish.</title>
        <authorList>
            <person name="Peng Z."/>
        </authorList>
    </citation>
    <scope>NUCLEOTIDE SEQUENCE</scope>
    <source>
        <tissue evidence="5">Muscle</tissue>
    </source>
</reference>
<feature type="domain" description="DNA2/NAM7 helicase helicase" evidence="3">
    <location>
        <begin position="180"/>
        <end position="448"/>
    </location>
</feature>
<evidence type="ECO:0000259" key="4">
    <source>
        <dbReference type="Pfam" id="PF13087"/>
    </source>
</evidence>
<evidence type="ECO:0000256" key="1">
    <source>
        <dbReference type="SAM" id="Coils"/>
    </source>
</evidence>
<dbReference type="SUPFAM" id="SSF52540">
    <property type="entry name" value="P-loop containing nucleoside triphosphate hydrolases"/>
    <property type="match status" value="1"/>
</dbReference>
<accession>A0A9W7WEC0</accession>
<keyword evidence="5" id="KW-0067">ATP-binding</keyword>
<dbReference type="InterPro" id="IPR047187">
    <property type="entry name" value="SF1_C_Upf1"/>
</dbReference>
<evidence type="ECO:0000259" key="3">
    <source>
        <dbReference type="Pfam" id="PF13086"/>
    </source>
</evidence>
<dbReference type="GO" id="GO:0001147">
    <property type="term" value="F:transcription termination site sequence-specific DNA binding"/>
    <property type="evidence" value="ECO:0007669"/>
    <property type="project" value="TreeGrafter"/>
</dbReference>
<proteinExistence type="predicted"/>
<dbReference type="InterPro" id="IPR027417">
    <property type="entry name" value="P-loop_NTPase"/>
</dbReference>
<dbReference type="PANTHER" id="PTHR10887:SF495">
    <property type="entry name" value="HELICASE SENATAXIN ISOFORM X1-RELATED"/>
    <property type="match status" value="1"/>
</dbReference>
<evidence type="ECO:0000313" key="5">
    <source>
        <dbReference type="EMBL" id="KAI7796065.1"/>
    </source>
</evidence>
<dbReference type="InterPro" id="IPR041679">
    <property type="entry name" value="DNA2/NAM7-like_C"/>
</dbReference>
<feature type="region of interest" description="Disordered" evidence="2">
    <location>
        <begin position="689"/>
        <end position="816"/>
    </location>
</feature>
<dbReference type="EMBL" id="JAFHDT010000019">
    <property type="protein sequence ID" value="KAI7796065.1"/>
    <property type="molecule type" value="Genomic_DNA"/>
</dbReference>
<feature type="compositionally biased region" description="Basic residues" evidence="2">
    <location>
        <begin position="807"/>
        <end position="816"/>
    </location>
</feature>
<protein>
    <submittedName>
        <fullName evidence="5">Helicase senataxin</fullName>
    </submittedName>
</protein>
<keyword evidence="6" id="KW-1185">Reference proteome</keyword>
<dbReference type="GO" id="GO:0016604">
    <property type="term" value="C:nuclear body"/>
    <property type="evidence" value="ECO:0007669"/>
    <property type="project" value="TreeGrafter"/>
</dbReference>
<sequence length="816" mass="92164">MAKEWQKKGRITLFAKVQGMEYSNHIASTNFIAGLNLNEEMKQLYPKEDDLVLLWLPENTGAYTHDDHDILGHAHFGYVSRSNVSNRGPGTISTLNMTVQTRGNVSSVNAQPVRCEVIGSLVSAFREFRALCLLRNGTMLRPLLTSHVSYFTHSRDIQQKMDTPEYNVDQSRVIACGLAMIKRTQKTPKFLLIHGPPGTGKSKTIGGLLYKLLSSVGNGAAPVGSLSSKARRTRILLCAPSNAAIDSLMKKVIVVFKEKCRNINIPQGNCGDINLVRLGSERTISKSLKPFSLDHQTRARAQRAQQTVEADIQTQKEQLDHRIDILSRRCAKVQKDSTEFNILTKEKLQLLTEREGLSRKIKECRSKRQESQALVLQNAHVICCTLSTSGSIILENAFRRLGHEPFSCVIIDEASQAKETETLIPMLYRCPAVILVGDPNQLPPTVVSLKAKELGYDQSLMARLYKSLHQSNPQPSPVFLLSMQYRMHPDICEFPSKYIYNNTLKNDCETAQKRCSFSWPFKPYRVFDVTDGRENKERDSFFNLKEVKLVVMLLKLLGEKQSVRVGVITHYNAQKQKILEALREPGSENKHLQVEVDTVDGFQGREMDCIIVSCVRASSEMGSIGFVGNRQRMNVTITRAKFSLFVLGHLRTLREQSDWGALIEDAGRRGTVIKTRERDFRNDAKKILKRETPSRSLSHPPVNRPSTVTTPAYRTLMETGSTSTSRPHLSSVASRQQPVPKPIPLDCPRDPGITERPTDPRFAEWRPEQRQDTERRSSSVSRQSAQRDRSNDADYRNTGHSNTYPSQHHRSSSQRR</sequence>
<keyword evidence="5" id="KW-0547">Nucleotide-binding</keyword>
<dbReference type="GO" id="GO:0004386">
    <property type="term" value="F:helicase activity"/>
    <property type="evidence" value="ECO:0007669"/>
    <property type="project" value="UniProtKB-KW"/>
</dbReference>
<keyword evidence="5" id="KW-0347">Helicase</keyword>
<dbReference type="AlphaFoldDB" id="A0A9W7WEC0"/>
<evidence type="ECO:0000256" key="2">
    <source>
        <dbReference type="SAM" id="MobiDB-lite"/>
    </source>
</evidence>
<feature type="coiled-coil region" evidence="1">
    <location>
        <begin position="298"/>
        <end position="336"/>
    </location>
</feature>
<keyword evidence="5" id="KW-0378">Hydrolase</keyword>
<feature type="compositionally biased region" description="Polar residues" evidence="2">
    <location>
        <begin position="704"/>
        <end position="737"/>
    </location>
</feature>
<keyword evidence="1" id="KW-0175">Coiled coil</keyword>
<comment type="caution">
    <text evidence="5">The sequence shown here is derived from an EMBL/GenBank/DDBJ whole genome shotgun (WGS) entry which is preliminary data.</text>
</comment>
<dbReference type="GO" id="GO:0006369">
    <property type="term" value="P:termination of RNA polymerase II transcription"/>
    <property type="evidence" value="ECO:0007669"/>
    <property type="project" value="TreeGrafter"/>
</dbReference>
<dbReference type="PANTHER" id="PTHR10887">
    <property type="entry name" value="DNA2/NAM7 HELICASE FAMILY"/>
    <property type="match status" value="1"/>
</dbReference>
<gene>
    <name evidence="5" type="ORF">IRJ41_013169</name>
</gene>
<feature type="compositionally biased region" description="Basic and acidic residues" evidence="2">
    <location>
        <begin position="785"/>
        <end position="797"/>
    </location>
</feature>
<dbReference type="InterPro" id="IPR045055">
    <property type="entry name" value="DNA2/NAM7-like"/>
</dbReference>
<dbReference type="Pfam" id="PF13086">
    <property type="entry name" value="AAA_11"/>
    <property type="match status" value="1"/>
</dbReference>
<dbReference type="CDD" id="cd18808">
    <property type="entry name" value="SF1_C_Upf1"/>
    <property type="match status" value="1"/>
</dbReference>
<evidence type="ECO:0000313" key="6">
    <source>
        <dbReference type="Proteomes" id="UP001059041"/>
    </source>
</evidence>
<name>A0A9W7WEC0_TRIRA</name>